<dbReference type="RefSeq" id="WP_070914237.1">
    <property type="nucleotide sequence ID" value="NZ_FSFF01000001.1"/>
</dbReference>
<sequence length="172" mass="20049">MSEKLTPGEARKKHARSFRQFWDAYPKHIAISEAERVFADLVENKGQDPAKLITSAQNFAMTCDPNDLTYVPSAHSWLKQGRYDDVDLFADERAAQRNWLKQQWKSANVKAVEDRFGIKMPKLYPPDEMTNPEAIRFWHREESRAWITKVYREKVECQETESQPTTSEPSKA</sequence>
<comment type="caution">
    <text evidence="1">The sequence shown here is derived from an EMBL/GenBank/DDBJ whole genome shotgun (WGS) entry which is preliminary data.</text>
</comment>
<reference evidence="1 2" key="1">
    <citation type="submission" date="2016-11" db="EMBL/GenBank/DDBJ databases">
        <authorList>
            <consortium name="Pathogen Informatics"/>
        </authorList>
    </citation>
    <scope>NUCLEOTIDE SEQUENCE [LARGE SCALE GENOMIC DNA]</scope>
    <source>
        <strain evidence="1 2">104</strain>
    </source>
</reference>
<name>A0AB38D196_9MYCO</name>
<evidence type="ECO:0000313" key="2">
    <source>
        <dbReference type="Proteomes" id="UP000185210"/>
    </source>
</evidence>
<evidence type="ECO:0000313" key="1">
    <source>
        <dbReference type="EMBL" id="SIB18365.1"/>
    </source>
</evidence>
<dbReference type="EMBL" id="FSHM01000004">
    <property type="protein sequence ID" value="SIB18365.1"/>
    <property type="molecule type" value="Genomic_DNA"/>
</dbReference>
<protein>
    <submittedName>
        <fullName evidence="1">Uncharacterized protein</fullName>
    </submittedName>
</protein>
<dbReference type="AlphaFoldDB" id="A0AB38D196"/>
<gene>
    <name evidence="1" type="ORF">SAMEA2070301_03137</name>
</gene>
<organism evidence="1 2">
    <name type="scientific">Mycobacteroides abscessus subsp. abscessus</name>
    <dbReference type="NCBI Taxonomy" id="1185650"/>
    <lineage>
        <taxon>Bacteria</taxon>
        <taxon>Bacillati</taxon>
        <taxon>Actinomycetota</taxon>
        <taxon>Actinomycetes</taxon>
        <taxon>Mycobacteriales</taxon>
        <taxon>Mycobacteriaceae</taxon>
        <taxon>Mycobacteroides</taxon>
        <taxon>Mycobacteroides abscessus</taxon>
    </lineage>
</organism>
<dbReference type="Proteomes" id="UP000185210">
    <property type="component" value="Unassembled WGS sequence"/>
</dbReference>
<accession>A0AB38D196</accession>
<proteinExistence type="predicted"/>